<organism evidence="1 2">
    <name type="scientific">Lepeophtheirus salmonis</name>
    <name type="common">Salmon louse</name>
    <name type="synonym">Caligus salmonis</name>
    <dbReference type="NCBI Taxonomy" id="72036"/>
    <lineage>
        <taxon>Eukaryota</taxon>
        <taxon>Metazoa</taxon>
        <taxon>Ecdysozoa</taxon>
        <taxon>Arthropoda</taxon>
        <taxon>Crustacea</taxon>
        <taxon>Multicrustacea</taxon>
        <taxon>Hexanauplia</taxon>
        <taxon>Copepoda</taxon>
        <taxon>Siphonostomatoida</taxon>
        <taxon>Caligidae</taxon>
        <taxon>Lepeophtheirus</taxon>
    </lineage>
</organism>
<protein>
    <submittedName>
        <fullName evidence="1">(salmon louse) hypothetical protein</fullName>
    </submittedName>
</protein>
<sequence length="239" mass="27298">MVLTIEKEEIEETRCAEDADIQSLCTIRLVSKCSESEIQEIEVRRKKCVTQKEQAFQSSQVEKTQGLLCSYIEEIIEDCSEEYNKCYHEQQMKQFKALQIQIFEQLIGAHKDSVAQTFVMRKKIKEISIKYGACINKTDLFQSKFEKIVSNPKAFKEVEKIFCEFYTILEGCGGILRECYPEEKLKETSSGQLDIIKTLMQQAGLQLPNNCDKEEHQPAGAGSIIASISLIVPLIHLLN</sequence>
<dbReference type="Proteomes" id="UP000675881">
    <property type="component" value="Chromosome 2"/>
</dbReference>
<dbReference type="EMBL" id="HG994581">
    <property type="protein sequence ID" value="CAF2873721.1"/>
    <property type="molecule type" value="Genomic_DNA"/>
</dbReference>
<gene>
    <name evidence="1" type="ORF">LSAA_6290</name>
</gene>
<accession>A0A7R8CNB1</accession>
<evidence type="ECO:0000313" key="1">
    <source>
        <dbReference type="EMBL" id="CAF2873721.1"/>
    </source>
</evidence>
<name>A0A7R8CNB1_LEPSM</name>
<dbReference type="AlphaFoldDB" id="A0A7R8CNB1"/>
<proteinExistence type="predicted"/>
<evidence type="ECO:0000313" key="2">
    <source>
        <dbReference type="Proteomes" id="UP000675881"/>
    </source>
</evidence>
<keyword evidence="2" id="KW-1185">Reference proteome</keyword>
<reference evidence="1" key="1">
    <citation type="submission" date="2021-02" db="EMBL/GenBank/DDBJ databases">
        <authorList>
            <person name="Bekaert M."/>
        </authorList>
    </citation>
    <scope>NUCLEOTIDE SEQUENCE</scope>
    <source>
        <strain evidence="1">IoA-00</strain>
    </source>
</reference>